<evidence type="ECO:0000256" key="2">
    <source>
        <dbReference type="SAM" id="SignalP"/>
    </source>
</evidence>
<comment type="caution">
    <text evidence="3">The sequence shown here is derived from an EMBL/GenBank/DDBJ whole genome shotgun (WGS) entry which is preliminary data.</text>
</comment>
<sequence length="92" mass="9395">MRSIYALAASAVVVTGLLVAPTAVADCVTEGNTTICSFGSGGNSGPSVPYPCQYDYYCDDTYGWEFDLDADPGAGIGLPGRPGDRPGGGGRR</sequence>
<feature type="chain" id="PRO_5032534347" evidence="2">
    <location>
        <begin position="26"/>
        <end position="92"/>
    </location>
</feature>
<dbReference type="AlphaFoldDB" id="A0A850PWJ5"/>
<accession>A0A850PWJ5</accession>
<feature type="compositionally biased region" description="Gly residues" evidence="1">
    <location>
        <begin position="74"/>
        <end position="92"/>
    </location>
</feature>
<feature type="signal peptide" evidence="2">
    <location>
        <begin position="1"/>
        <end position="25"/>
    </location>
</feature>
<reference evidence="3 4" key="1">
    <citation type="submission" date="2020-05" db="EMBL/GenBank/DDBJ databases">
        <title>Draft genome sequence of Mycobacterium hippocampi DL, isolated from European seabass, Dicentrarchus labrax, reared in fish farms.</title>
        <authorList>
            <person name="Stathopoulou P."/>
            <person name="Asimakis E."/>
            <person name="Tzokas K."/>
            <person name="Batargias C."/>
            <person name="Tsiamis G."/>
        </authorList>
    </citation>
    <scope>NUCLEOTIDE SEQUENCE [LARGE SCALE GENOMIC DNA]</scope>
    <source>
        <strain evidence="3 4">DL</strain>
    </source>
</reference>
<evidence type="ECO:0000313" key="4">
    <source>
        <dbReference type="Proteomes" id="UP000570517"/>
    </source>
</evidence>
<evidence type="ECO:0000313" key="3">
    <source>
        <dbReference type="EMBL" id="NVN52833.1"/>
    </source>
</evidence>
<evidence type="ECO:0000256" key="1">
    <source>
        <dbReference type="SAM" id="MobiDB-lite"/>
    </source>
</evidence>
<dbReference type="Proteomes" id="UP000570517">
    <property type="component" value="Unassembled WGS sequence"/>
</dbReference>
<gene>
    <name evidence="3" type="ORF">HLY00_4545</name>
</gene>
<feature type="region of interest" description="Disordered" evidence="1">
    <location>
        <begin position="73"/>
        <end position="92"/>
    </location>
</feature>
<keyword evidence="2" id="KW-0732">Signal</keyword>
<protein>
    <submittedName>
        <fullName evidence="3">Uncharacterized protein</fullName>
    </submittedName>
</protein>
<proteinExistence type="predicted"/>
<organism evidence="3 4">
    <name type="scientific">Mycolicibacterium hippocampi</name>
    <dbReference type="NCBI Taxonomy" id="659824"/>
    <lineage>
        <taxon>Bacteria</taxon>
        <taxon>Bacillati</taxon>
        <taxon>Actinomycetota</taxon>
        <taxon>Actinomycetes</taxon>
        <taxon>Mycobacteriales</taxon>
        <taxon>Mycobacteriaceae</taxon>
        <taxon>Mycolicibacterium</taxon>
    </lineage>
</organism>
<keyword evidence="4" id="KW-1185">Reference proteome</keyword>
<dbReference type="EMBL" id="JABFYL010000045">
    <property type="protein sequence ID" value="NVN52833.1"/>
    <property type="molecule type" value="Genomic_DNA"/>
</dbReference>
<dbReference type="RefSeq" id="WP_178361047.1">
    <property type="nucleotide sequence ID" value="NZ_JABFYL010000045.1"/>
</dbReference>
<name>A0A850PWJ5_9MYCO</name>